<accession>A0A915L072</accession>
<keyword evidence="2" id="KW-1185">Reference proteome</keyword>
<feature type="region of interest" description="Disordered" evidence="1">
    <location>
        <begin position="19"/>
        <end position="73"/>
    </location>
</feature>
<protein>
    <submittedName>
        <fullName evidence="3">Uncharacterized protein</fullName>
    </submittedName>
</protein>
<sequence>MARQAAVEAALLLIEAKIDETPSTGGLKERKRKKAPAAPPTIKSENPDNKGGVVSKNDDNVELQVEPAAKRPC</sequence>
<evidence type="ECO:0000313" key="2">
    <source>
        <dbReference type="Proteomes" id="UP000887565"/>
    </source>
</evidence>
<evidence type="ECO:0000313" key="3">
    <source>
        <dbReference type="WBParaSite" id="nRc.2.0.1.t43850-RA"/>
    </source>
</evidence>
<name>A0A915L072_ROMCU</name>
<evidence type="ECO:0000256" key="1">
    <source>
        <dbReference type="SAM" id="MobiDB-lite"/>
    </source>
</evidence>
<reference evidence="3" key="1">
    <citation type="submission" date="2022-11" db="UniProtKB">
        <authorList>
            <consortium name="WormBaseParasite"/>
        </authorList>
    </citation>
    <scope>IDENTIFICATION</scope>
</reference>
<dbReference type="AlphaFoldDB" id="A0A915L072"/>
<dbReference type="Proteomes" id="UP000887565">
    <property type="component" value="Unplaced"/>
</dbReference>
<dbReference type="WBParaSite" id="nRc.2.0.1.t43850-RA">
    <property type="protein sequence ID" value="nRc.2.0.1.t43850-RA"/>
    <property type="gene ID" value="nRc.2.0.1.g43850"/>
</dbReference>
<proteinExistence type="predicted"/>
<organism evidence="2 3">
    <name type="scientific">Romanomermis culicivorax</name>
    <name type="common">Nematode worm</name>
    <dbReference type="NCBI Taxonomy" id="13658"/>
    <lineage>
        <taxon>Eukaryota</taxon>
        <taxon>Metazoa</taxon>
        <taxon>Ecdysozoa</taxon>
        <taxon>Nematoda</taxon>
        <taxon>Enoplea</taxon>
        <taxon>Dorylaimia</taxon>
        <taxon>Mermithida</taxon>
        <taxon>Mermithoidea</taxon>
        <taxon>Mermithidae</taxon>
        <taxon>Romanomermis</taxon>
    </lineage>
</organism>